<dbReference type="STRING" id="1231392.OCGS_2077"/>
<evidence type="ECO:0000313" key="4">
    <source>
        <dbReference type="EMBL" id="EKE43743.1"/>
    </source>
</evidence>
<sequence length="203" mass="21625">MRLTCPNCRAEYEVDEAVIPPAGRDVECSACDHTWFQRPVAASSPEPDLPQRELDPRTRTILREEAEREAAARRRRRAAMAAMAAGETRGAPKSQDASPPAPAAPPPPSAAEGALPDADAIGSTLTPRETEKGDAPSGRRGFWLGFVAVLLIALVLGAVYLFVADLSRAIPAAEPTLSAYADRIDALRLTLDGWLRGVTSGTN</sequence>
<gene>
    <name evidence="4" type="ORF">OCGS_2077</name>
</gene>
<accession>K2H7Z3</accession>
<keyword evidence="5" id="KW-1185">Reference proteome</keyword>
<name>K2H7Z3_9RHOB</name>
<dbReference type="Pfam" id="PF13717">
    <property type="entry name" value="Zn_ribbon_4"/>
    <property type="match status" value="1"/>
</dbReference>
<feature type="compositionally biased region" description="Low complexity" evidence="1">
    <location>
        <begin position="79"/>
        <end position="91"/>
    </location>
</feature>
<feature type="domain" description="Zinc finger/thioredoxin putative" evidence="3">
    <location>
        <begin position="1"/>
        <end position="36"/>
    </location>
</feature>
<evidence type="ECO:0000256" key="1">
    <source>
        <dbReference type="SAM" id="MobiDB-lite"/>
    </source>
</evidence>
<feature type="transmembrane region" description="Helical" evidence="2">
    <location>
        <begin position="142"/>
        <end position="163"/>
    </location>
</feature>
<dbReference type="InterPro" id="IPR011723">
    <property type="entry name" value="Znf/thioredoxin_put"/>
</dbReference>
<evidence type="ECO:0000313" key="5">
    <source>
        <dbReference type="Proteomes" id="UP000006765"/>
    </source>
</evidence>
<dbReference type="RefSeq" id="WP_007427229.1">
    <property type="nucleotide sequence ID" value="NZ_AMGO01000047.1"/>
</dbReference>
<evidence type="ECO:0000256" key="2">
    <source>
        <dbReference type="SAM" id="Phobius"/>
    </source>
</evidence>
<dbReference type="Proteomes" id="UP000006765">
    <property type="component" value="Unassembled WGS sequence"/>
</dbReference>
<reference evidence="4 5" key="1">
    <citation type="journal article" date="2012" name="J. Bacteriol.">
        <title>Draft Genome Sequence of Oceaniovalibus guishaninsula JLT2003T.</title>
        <authorList>
            <person name="Tang K."/>
            <person name="Liu K."/>
            <person name="Jiao N."/>
        </authorList>
    </citation>
    <scope>NUCLEOTIDE SEQUENCE [LARGE SCALE GENOMIC DNA]</scope>
    <source>
        <strain evidence="4 5">JLT2003</strain>
    </source>
</reference>
<evidence type="ECO:0000259" key="3">
    <source>
        <dbReference type="Pfam" id="PF13717"/>
    </source>
</evidence>
<keyword evidence="2" id="KW-1133">Transmembrane helix</keyword>
<proteinExistence type="predicted"/>
<comment type="caution">
    <text evidence="4">The sequence shown here is derived from an EMBL/GenBank/DDBJ whole genome shotgun (WGS) entry which is preliminary data.</text>
</comment>
<feature type="compositionally biased region" description="Basic and acidic residues" evidence="1">
    <location>
        <begin position="49"/>
        <end position="72"/>
    </location>
</feature>
<dbReference type="AlphaFoldDB" id="K2H7Z3"/>
<dbReference type="NCBIfam" id="TIGR02098">
    <property type="entry name" value="MJ0042_CXXC"/>
    <property type="match status" value="1"/>
</dbReference>
<protein>
    <recommendedName>
        <fullName evidence="3">Zinc finger/thioredoxin putative domain-containing protein</fullName>
    </recommendedName>
</protein>
<keyword evidence="2" id="KW-0472">Membrane</keyword>
<organism evidence="4 5">
    <name type="scientific">Oceaniovalibus guishaninsula JLT2003</name>
    <dbReference type="NCBI Taxonomy" id="1231392"/>
    <lineage>
        <taxon>Bacteria</taxon>
        <taxon>Pseudomonadati</taxon>
        <taxon>Pseudomonadota</taxon>
        <taxon>Alphaproteobacteria</taxon>
        <taxon>Rhodobacterales</taxon>
        <taxon>Roseobacteraceae</taxon>
        <taxon>Oceaniovalibus</taxon>
    </lineage>
</organism>
<dbReference type="EMBL" id="AMGO01000047">
    <property type="protein sequence ID" value="EKE43743.1"/>
    <property type="molecule type" value="Genomic_DNA"/>
</dbReference>
<feature type="compositionally biased region" description="Pro residues" evidence="1">
    <location>
        <begin position="99"/>
        <end position="109"/>
    </location>
</feature>
<keyword evidence="2" id="KW-0812">Transmembrane</keyword>
<dbReference type="eggNOG" id="ENOG5031FWZ">
    <property type="taxonomic scope" value="Bacteria"/>
</dbReference>
<feature type="region of interest" description="Disordered" evidence="1">
    <location>
        <begin position="40"/>
        <end position="136"/>
    </location>
</feature>